<reference evidence="2 3" key="1">
    <citation type="journal article" date="2014" name="Agronomy (Basel)">
        <title>A Draft Genome Sequence for Ensete ventricosum, the Drought-Tolerant Tree Against Hunger.</title>
        <authorList>
            <person name="Harrison J."/>
            <person name="Moore K.A."/>
            <person name="Paszkiewicz K."/>
            <person name="Jones T."/>
            <person name="Grant M."/>
            <person name="Ambacheew D."/>
            <person name="Muzemil S."/>
            <person name="Studholme D.J."/>
        </authorList>
    </citation>
    <scope>NUCLEOTIDE SEQUENCE [LARGE SCALE GENOMIC DNA]</scope>
</reference>
<organism evidence="2 3">
    <name type="scientific">Ensete ventricosum</name>
    <name type="common">Abyssinian banana</name>
    <name type="synonym">Musa ensete</name>
    <dbReference type="NCBI Taxonomy" id="4639"/>
    <lineage>
        <taxon>Eukaryota</taxon>
        <taxon>Viridiplantae</taxon>
        <taxon>Streptophyta</taxon>
        <taxon>Embryophyta</taxon>
        <taxon>Tracheophyta</taxon>
        <taxon>Spermatophyta</taxon>
        <taxon>Magnoliopsida</taxon>
        <taxon>Liliopsida</taxon>
        <taxon>Zingiberales</taxon>
        <taxon>Musaceae</taxon>
        <taxon>Ensete</taxon>
    </lineage>
</organism>
<feature type="compositionally biased region" description="Basic and acidic residues" evidence="1">
    <location>
        <begin position="47"/>
        <end position="59"/>
    </location>
</feature>
<evidence type="ECO:0000313" key="3">
    <source>
        <dbReference type="Proteomes" id="UP000287651"/>
    </source>
</evidence>
<sequence length="119" mass="14219">MKPRFAISTCTARYGWYIPVRQVTGTRTARYRMVSSKIDRRRSIEREIDRRGSIEEEKGKKKRKRRKKEAENTLPARRPRPRVASARDRGRFFSLARRRSVSPREEKDRGDIAEFLSFF</sequence>
<evidence type="ECO:0000256" key="1">
    <source>
        <dbReference type="SAM" id="MobiDB-lite"/>
    </source>
</evidence>
<proteinExistence type="predicted"/>
<dbReference type="EMBL" id="AMZH03010141">
    <property type="protein sequence ID" value="RRT55323.1"/>
    <property type="molecule type" value="Genomic_DNA"/>
</dbReference>
<comment type="caution">
    <text evidence="2">The sequence shown here is derived from an EMBL/GenBank/DDBJ whole genome shotgun (WGS) entry which is preliminary data.</text>
</comment>
<dbReference type="Proteomes" id="UP000287651">
    <property type="component" value="Unassembled WGS sequence"/>
</dbReference>
<name>A0A426YUB0_ENSVE</name>
<evidence type="ECO:0000313" key="2">
    <source>
        <dbReference type="EMBL" id="RRT55323.1"/>
    </source>
</evidence>
<gene>
    <name evidence="2" type="ORF">B296_00048523</name>
</gene>
<dbReference type="AlphaFoldDB" id="A0A426YUB0"/>
<accession>A0A426YUB0</accession>
<protein>
    <submittedName>
        <fullName evidence="2">Uncharacterized protein</fullName>
    </submittedName>
</protein>
<feature type="region of interest" description="Disordered" evidence="1">
    <location>
        <begin position="47"/>
        <end position="89"/>
    </location>
</feature>